<dbReference type="Gene3D" id="3.30.565.10">
    <property type="entry name" value="Histidine kinase-like ATPase, C-terminal domain"/>
    <property type="match status" value="1"/>
</dbReference>
<feature type="transmembrane region" description="Helical" evidence="10">
    <location>
        <begin position="58"/>
        <end position="79"/>
    </location>
</feature>
<dbReference type="InterPro" id="IPR036890">
    <property type="entry name" value="HATPase_C_sf"/>
</dbReference>
<accession>A0ABP8Y7X5</accession>
<evidence type="ECO:0000256" key="6">
    <source>
        <dbReference type="ARBA" id="ARBA00022777"/>
    </source>
</evidence>
<evidence type="ECO:0000313" key="12">
    <source>
        <dbReference type="EMBL" id="GAA4722957.1"/>
    </source>
</evidence>
<evidence type="ECO:0000256" key="5">
    <source>
        <dbReference type="ARBA" id="ARBA00022741"/>
    </source>
</evidence>
<keyword evidence="3" id="KW-0597">Phosphoprotein</keyword>
<evidence type="ECO:0000256" key="10">
    <source>
        <dbReference type="SAM" id="Phobius"/>
    </source>
</evidence>
<feature type="region of interest" description="Disordered" evidence="9">
    <location>
        <begin position="1"/>
        <end position="49"/>
    </location>
</feature>
<organism evidence="12 13">
    <name type="scientific">Isoptericola chiayiensis</name>
    <dbReference type="NCBI Taxonomy" id="579446"/>
    <lineage>
        <taxon>Bacteria</taxon>
        <taxon>Bacillati</taxon>
        <taxon>Actinomycetota</taxon>
        <taxon>Actinomycetes</taxon>
        <taxon>Micrococcales</taxon>
        <taxon>Promicromonosporaceae</taxon>
        <taxon>Isoptericola</taxon>
    </lineage>
</organism>
<sequence>MATNVAARPGRRDGRVVAGPGSRDGPASRPARTYSVSVPPPAPLDEEVGRPTPWAADVASGAAAVLLVALVAVSASLAVRGAAGLRDTLQVLAGGLALVTAAAAVGVTVRRTHEVAGGATAAPRAAASPAGHDDLVHERLRVAGDLHGVVGHLLGLVDLHADVAAEAVGRDDDGARTALRHVRGATAAMRHELRATAALLGDRPATDPTGRGARGVLPAATGPAGLSALVEPVRSAGVQVTTRVDVPTGSIDATVDAAAYRIVQECVADVLRRATARHVLVRLAVADRRLRITVADDGARRSVVERSVAGEPDPAGCGPPQAVARAVLLGGTVQAGRSADGGFAVTAVLPARLAE</sequence>
<keyword evidence="10" id="KW-0472">Membrane</keyword>
<dbReference type="Pfam" id="PF07730">
    <property type="entry name" value="HisKA_3"/>
    <property type="match status" value="1"/>
</dbReference>
<gene>
    <name evidence="12" type="ORF">GCM10023216_10450</name>
</gene>
<keyword evidence="10" id="KW-1133">Transmembrane helix</keyword>
<dbReference type="EC" id="2.7.13.3" evidence="2"/>
<evidence type="ECO:0000256" key="3">
    <source>
        <dbReference type="ARBA" id="ARBA00022553"/>
    </source>
</evidence>
<keyword evidence="6" id="KW-0418">Kinase</keyword>
<keyword evidence="13" id="KW-1185">Reference proteome</keyword>
<dbReference type="EMBL" id="BAABID010000006">
    <property type="protein sequence ID" value="GAA4722957.1"/>
    <property type="molecule type" value="Genomic_DNA"/>
</dbReference>
<dbReference type="Proteomes" id="UP001500956">
    <property type="component" value="Unassembled WGS sequence"/>
</dbReference>
<evidence type="ECO:0000256" key="7">
    <source>
        <dbReference type="ARBA" id="ARBA00022840"/>
    </source>
</evidence>
<keyword evidence="10" id="KW-0812">Transmembrane</keyword>
<feature type="domain" description="Signal transduction histidine kinase subgroup 3 dimerisation and phosphoacceptor" evidence="11">
    <location>
        <begin position="138"/>
        <end position="200"/>
    </location>
</feature>
<dbReference type="PANTHER" id="PTHR24421">
    <property type="entry name" value="NITRATE/NITRITE SENSOR PROTEIN NARX-RELATED"/>
    <property type="match status" value="1"/>
</dbReference>
<reference evidence="13" key="1">
    <citation type="journal article" date="2019" name="Int. J. Syst. Evol. Microbiol.">
        <title>The Global Catalogue of Microorganisms (GCM) 10K type strain sequencing project: providing services to taxonomists for standard genome sequencing and annotation.</title>
        <authorList>
            <consortium name="The Broad Institute Genomics Platform"/>
            <consortium name="The Broad Institute Genome Sequencing Center for Infectious Disease"/>
            <person name="Wu L."/>
            <person name="Ma J."/>
        </authorList>
    </citation>
    <scope>NUCLEOTIDE SEQUENCE [LARGE SCALE GENOMIC DNA]</scope>
    <source>
        <strain evidence="13">JCM 18063</strain>
    </source>
</reference>
<evidence type="ECO:0000256" key="9">
    <source>
        <dbReference type="SAM" id="MobiDB-lite"/>
    </source>
</evidence>
<evidence type="ECO:0000313" key="13">
    <source>
        <dbReference type="Proteomes" id="UP001500956"/>
    </source>
</evidence>
<evidence type="ECO:0000256" key="1">
    <source>
        <dbReference type="ARBA" id="ARBA00000085"/>
    </source>
</evidence>
<dbReference type="InterPro" id="IPR011712">
    <property type="entry name" value="Sig_transdc_His_kin_sub3_dim/P"/>
</dbReference>
<proteinExistence type="predicted"/>
<keyword evidence="4" id="KW-0808">Transferase</keyword>
<dbReference type="InterPro" id="IPR050482">
    <property type="entry name" value="Sensor_HK_TwoCompSys"/>
</dbReference>
<dbReference type="Gene3D" id="1.20.5.1930">
    <property type="match status" value="1"/>
</dbReference>
<keyword evidence="5" id="KW-0547">Nucleotide-binding</keyword>
<protein>
    <recommendedName>
        <fullName evidence="2">histidine kinase</fullName>
        <ecNumber evidence="2">2.7.13.3</ecNumber>
    </recommendedName>
</protein>
<name>A0ABP8Y7X5_9MICO</name>
<evidence type="ECO:0000256" key="4">
    <source>
        <dbReference type="ARBA" id="ARBA00022679"/>
    </source>
</evidence>
<dbReference type="SUPFAM" id="SSF55874">
    <property type="entry name" value="ATPase domain of HSP90 chaperone/DNA topoisomerase II/histidine kinase"/>
    <property type="match status" value="1"/>
</dbReference>
<evidence type="ECO:0000256" key="2">
    <source>
        <dbReference type="ARBA" id="ARBA00012438"/>
    </source>
</evidence>
<dbReference type="PANTHER" id="PTHR24421:SF10">
    <property type="entry name" value="NITRATE_NITRITE SENSOR PROTEIN NARQ"/>
    <property type="match status" value="1"/>
</dbReference>
<evidence type="ECO:0000259" key="11">
    <source>
        <dbReference type="Pfam" id="PF07730"/>
    </source>
</evidence>
<evidence type="ECO:0000256" key="8">
    <source>
        <dbReference type="ARBA" id="ARBA00023012"/>
    </source>
</evidence>
<comment type="catalytic activity">
    <reaction evidence="1">
        <text>ATP + protein L-histidine = ADP + protein N-phospho-L-histidine.</text>
        <dbReference type="EC" id="2.7.13.3"/>
    </reaction>
</comment>
<keyword evidence="8" id="KW-0902">Two-component regulatory system</keyword>
<keyword evidence="7" id="KW-0067">ATP-binding</keyword>
<comment type="caution">
    <text evidence="12">The sequence shown here is derived from an EMBL/GenBank/DDBJ whole genome shotgun (WGS) entry which is preliminary data.</text>
</comment>
<feature type="transmembrane region" description="Helical" evidence="10">
    <location>
        <begin position="91"/>
        <end position="109"/>
    </location>
</feature>
<dbReference type="CDD" id="cd16917">
    <property type="entry name" value="HATPase_UhpB-NarQ-NarX-like"/>
    <property type="match status" value="1"/>
</dbReference>